<dbReference type="EMBL" id="JACMSC010000003">
    <property type="protein sequence ID" value="KAG6528991.1"/>
    <property type="molecule type" value="Genomic_DNA"/>
</dbReference>
<evidence type="ECO:0000313" key="5">
    <source>
        <dbReference type="Proteomes" id="UP000734854"/>
    </source>
</evidence>
<proteinExistence type="predicted"/>
<feature type="domain" description="GPI-anchored protein LLG1-like" evidence="3">
    <location>
        <begin position="52"/>
        <end position="128"/>
    </location>
</feature>
<accession>A0A8J5LKJ3</accession>
<dbReference type="PANTHER" id="PTHR31533">
    <property type="entry name" value="GPI-ANCHORED PROTEIN LLG1-RELATED-RELATED"/>
    <property type="match status" value="1"/>
</dbReference>
<keyword evidence="1" id="KW-0732">Signal</keyword>
<dbReference type="AlphaFoldDB" id="A0A8J5LKJ3"/>
<feature type="signal peptide" evidence="1">
    <location>
        <begin position="1"/>
        <end position="25"/>
    </location>
</feature>
<dbReference type="InterPro" id="IPR005174">
    <property type="entry name" value="KIB1-4_b-propeller"/>
</dbReference>
<feature type="domain" description="KIB1-4 beta-propeller" evidence="2">
    <location>
        <begin position="180"/>
        <end position="236"/>
    </location>
</feature>
<dbReference type="InterPro" id="IPR039307">
    <property type="entry name" value="LORELEI-like"/>
</dbReference>
<dbReference type="Pfam" id="PF26578">
    <property type="entry name" value="LLG1"/>
    <property type="match status" value="1"/>
</dbReference>
<dbReference type="Pfam" id="PF03478">
    <property type="entry name" value="Beta-prop_KIB1-4"/>
    <property type="match status" value="1"/>
</dbReference>
<dbReference type="Proteomes" id="UP000734854">
    <property type="component" value="Unassembled WGS sequence"/>
</dbReference>
<dbReference type="PANTHER" id="PTHR31533:SF2">
    <property type="entry name" value="GPI-ANCHORED PROTEIN LLG1"/>
    <property type="match status" value="1"/>
</dbReference>
<feature type="chain" id="PRO_5035314969" description="GPI-anchored protein" evidence="1">
    <location>
        <begin position="26"/>
        <end position="266"/>
    </location>
</feature>
<name>A0A8J5LKJ3_ZINOF</name>
<evidence type="ECO:0000259" key="2">
    <source>
        <dbReference type="Pfam" id="PF03478"/>
    </source>
</evidence>
<evidence type="ECO:0000313" key="4">
    <source>
        <dbReference type="EMBL" id="KAG6528991.1"/>
    </source>
</evidence>
<evidence type="ECO:0000259" key="3">
    <source>
        <dbReference type="Pfam" id="PF26578"/>
    </source>
</evidence>
<sequence length="266" mass="29087">MGFIRKVSLPAVLLVVVARISVAASAFISDNALESRGSAGRSLLQAQSSCPIDFENLNYTVITSQCKGPKYPAKLCCAAFKEFACPYADRLNDGTNDCATTMFSYINLYGKYPPGLFASECREGDEGLACDALPPASDNADAQSLFSLCKPDMEGCSTELQSYENTEPMPPQLQQDTSMVNMKNRIYQMLLPRVSFVEVESLRNHAIFLGNIQSICLLVENTGCKENCIYFNQPGDEIAWPVFDLGSKSITDGPVLSSKAVFRSLF</sequence>
<evidence type="ECO:0008006" key="6">
    <source>
        <dbReference type="Google" id="ProtNLM"/>
    </source>
</evidence>
<reference evidence="4 5" key="1">
    <citation type="submission" date="2020-08" db="EMBL/GenBank/DDBJ databases">
        <title>Plant Genome Project.</title>
        <authorList>
            <person name="Zhang R.-G."/>
        </authorList>
    </citation>
    <scope>NUCLEOTIDE SEQUENCE [LARGE SCALE GENOMIC DNA]</scope>
    <source>
        <tissue evidence="4">Rhizome</tissue>
    </source>
</reference>
<dbReference type="InterPro" id="IPR058888">
    <property type="entry name" value="LLG1-like"/>
</dbReference>
<evidence type="ECO:0000256" key="1">
    <source>
        <dbReference type="SAM" id="SignalP"/>
    </source>
</evidence>
<comment type="caution">
    <text evidence="4">The sequence shown here is derived from an EMBL/GenBank/DDBJ whole genome shotgun (WGS) entry which is preliminary data.</text>
</comment>
<gene>
    <name evidence="4" type="ORF">ZIOFF_011183</name>
</gene>
<keyword evidence="5" id="KW-1185">Reference proteome</keyword>
<organism evidence="4 5">
    <name type="scientific">Zingiber officinale</name>
    <name type="common">Ginger</name>
    <name type="synonym">Amomum zingiber</name>
    <dbReference type="NCBI Taxonomy" id="94328"/>
    <lineage>
        <taxon>Eukaryota</taxon>
        <taxon>Viridiplantae</taxon>
        <taxon>Streptophyta</taxon>
        <taxon>Embryophyta</taxon>
        <taxon>Tracheophyta</taxon>
        <taxon>Spermatophyta</taxon>
        <taxon>Magnoliopsida</taxon>
        <taxon>Liliopsida</taxon>
        <taxon>Zingiberales</taxon>
        <taxon>Zingiberaceae</taxon>
        <taxon>Zingiber</taxon>
    </lineage>
</organism>
<protein>
    <recommendedName>
        <fullName evidence="6">GPI-anchored protein</fullName>
    </recommendedName>
</protein>